<dbReference type="AlphaFoldDB" id="A0A6A6IVE5"/>
<sequence length="141" mass="15414">MSILPLCFSLSYGPQCIVGATRCPIAHHQHRGIMHTLYSTPSKSTSPRSSDIQHHPAWANQMLPRNPPIVLRLQTHAEPGPHPTRASASCRLERLPQSVEAEDSRQKGSPWLGRSKESGIVVQNSAAAWLGIYSVVTCCAI</sequence>
<feature type="region of interest" description="Disordered" evidence="1">
    <location>
        <begin position="73"/>
        <end position="113"/>
    </location>
</feature>
<dbReference type="Proteomes" id="UP000800094">
    <property type="component" value="Unassembled WGS sequence"/>
</dbReference>
<gene>
    <name evidence="2" type="ORF">BU26DRAFT_137531</name>
</gene>
<dbReference type="GeneID" id="54573101"/>
<reference evidence="2" key="1">
    <citation type="journal article" date="2020" name="Stud. Mycol.">
        <title>101 Dothideomycetes genomes: a test case for predicting lifestyles and emergence of pathogens.</title>
        <authorList>
            <person name="Haridas S."/>
            <person name="Albert R."/>
            <person name="Binder M."/>
            <person name="Bloem J."/>
            <person name="Labutti K."/>
            <person name="Salamov A."/>
            <person name="Andreopoulos B."/>
            <person name="Baker S."/>
            <person name="Barry K."/>
            <person name="Bills G."/>
            <person name="Bluhm B."/>
            <person name="Cannon C."/>
            <person name="Castanera R."/>
            <person name="Culley D."/>
            <person name="Daum C."/>
            <person name="Ezra D."/>
            <person name="Gonzalez J."/>
            <person name="Henrissat B."/>
            <person name="Kuo A."/>
            <person name="Liang C."/>
            <person name="Lipzen A."/>
            <person name="Lutzoni F."/>
            <person name="Magnuson J."/>
            <person name="Mondo S."/>
            <person name="Nolan M."/>
            <person name="Ohm R."/>
            <person name="Pangilinan J."/>
            <person name="Park H.-J."/>
            <person name="Ramirez L."/>
            <person name="Alfaro M."/>
            <person name="Sun H."/>
            <person name="Tritt A."/>
            <person name="Yoshinaga Y."/>
            <person name="Zwiers L.-H."/>
            <person name="Turgeon B."/>
            <person name="Goodwin S."/>
            <person name="Spatafora J."/>
            <person name="Crous P."/>
            <person name="Grigoriev I."/>
        </authorList>
    </citation>
    <scope>NUCLEOTIDE SEQUENCE</scope>
    <source>
        <strain evidence="2">CBS 122368</strain>
    </source>
</reference>
<dbReference type="RefSeq" id="XP_033689398.1">
    <property type="nucleotide sequence ID" value="XM_033819771.1"/>
</dbReference>
<keyword evidence="3" id="KW-1185">Reference proteome</keyword>
<dbReference type="EMBL" id="ML987190">
    <property type="protein sequence ID" value="KAF2254394.1"/>
    <property type="molecule type" value="Genomic_DNA"/>
</dbReference>
<organism evidence="2 3">
    <name type="scientific">Trematosphaeria pertusa</name>
    <dbReference type="NCBI Taxonomy" id="390896"/>
    <lineage>
        <taxon>Eukaryota</taxon>
        <taxon>Fungi</taxon>
        <taxon>Dikarya</taxon>
        <taxon>Ascomycota</taxon>
        <taxon>Pezizomycotina</taxon>
        <taxon>Dothideomycetes</taxon>
        <taxon>Pleosporomycetidae</taxon>
        <taxon>Pleosporales</taxon>
        <taxon>Massarineae</taxon>
        <taxon>Trematosphaeriaceae</taxon>
        <taxon>Trematosphaeria</taxon>
    </lineage>
</organism>
<protein>
    <submittedName>
        <fullName evidence="2">Uncharacterized protein</fullName>
    </submittedName>
</protein>
<evidence type="ECO:0000313" key="2">
    <source>
        <dbReference type="EMBL" id="KAF2254394.1"/>
    </source>
</evidence>
<proteinExistence type="predicted"/>
<evidence type="ECO:0000313" key="3">
    <source>
        <dbReference type="Proteomes" id="UP000800094"/>
    </source>
</evidence>
<accession>A0A6A6IVE5</accession>
<name>A0A6A6IVE5_9PLEO</name>
<evidence type="ECO:0000256" key="1">
    <source>
        <dbReference type="SAM" id="MobiDB-lite"/>
    </source>
</evidence>